<name>A0A1J0A4E2_9ENTE</name>
<dbReference type="Proteomes" id="UP000191200">
    <property type="component" value="Chromosome"/>
</dbReference>
<dbReference type="PANTHER" id="PTHR28629">
    <property type="entry name" value="TRIOKINASE/FMN CYCLASE"/>
    <property type="match status" value="1"/>
</dbReference>
<dbReference type="InterPro" id="IPR012735">
    <property type="entry name" value="DhaK_1b"/>
</dbReference>
<evidence type="ECO:0000256" key="1">
    <source>
        <dbReference type="NCBIfam" id="TIGR02362"/>
    </source>
</evidence>
<dbReference type="PROSITE" id="PS51481">
    <property type="entry name" value="DHAK"/>
    <property type="match status" value="1"/>
</dbReference>
<gene>
    <name evidence="3" type="ORF">BHY08_02550</name>
</gene>
<protein>
    <recommendedName>
        <fullName evidence="1">DhaKLM operon coactivator DhaQ</fullName>
    </recommendedName>
</protein>
<dbReference type="GO" id="GO:0005829">
    <property type="term" value="C:cytosol"/>
    <property type="evidence" value="ECO:0007669"/>
    <property type="project" value="TreeGrafter"/>
</dbReference>
<dbReference type="KEGG" id="vte:BHY08_02550"/>
<dbReference type="Gene3D" id="3.40.50.10440">
    <property type="entry name" value="Dihydroxyacetone kinase, domain 1"/>
    <property type="match status" value="1"/>
</dbReference>
<dbReference type="PANTHER" id="PTHR28629:SF4">
    <property type="entry name" value="TRIOKINASE_FMN CYCLASE"/>
    <property type="match status" value="1"/>
</dbReference>
<dbReference type="Gene3D" id="3.30.1180.20">
    <property type="entry name" value="Dihydroxyacetone kinase, domain 2"/>
    <property type="match status" value="1"/>
</dbReference>
<dbReference type="STRING" id="519472.BHY08_02550"/>
<keyword evidence="4" id="KW-1185">Reference proteome</keyword>
<dbReference type="RefSeq" id="WP_071456380.1">
    <property type="nucleotide sequence ID" value="NZ_CP017267.1"/>
</dbReference>
<dbReference type="OrthoDB" id="9806345at2"/>
<evidence type="ECO:0000313" key="4">
    <source>
        <dbReference type="Proteomes" id="UP000191200"/>
    </source>
</evidence>
<organism evidence="3 4">
    <name type="scientific">Vagococcus teuberi</name>
    <dbReference type="NCBI Taxonomy" id="519472"/>
    <lineage>
        <taxon>Bacteria</taxon>
        <taxon>Bacillati</taxon>
        <taxon>Bacillota</taxon>
        <taxon>Bacilli</taxon>
        <taxon>Lactobacillales</taxon>
        <taxon>Enterococcaceae</taxon>
        <taxon>Vagococcus</taxon>
    </lineage>
</organism>
<feature type="domain" description="DhaK" evidence="2">
    <location>
        <begin position="7"/>
        <end position="329"/>
    </location>
</feature>
<sequence length="329" mass="35935">MTRIINKPKDTVSQVLNGVAYIHQDILQRIPKTGILLRKELTPDRVAIISGGGSGHEPAHFGYIGENMLDASVSGPIFIPPTAGEVFEAIQKTDQGKGVLLVIKNFEADINNFLQAEKQAKEAGHNVSHVIVNDDCSVETGSFEKRRRGVAGTIFVHKILGAAASEGKSLDELVSIGEKVINSMNSLGVALSSGTSLTGETSNFTLEKDMISFGIGIHGEEGYRSEPFHSSEHLANELLNKLLVQYDDYINKRFAILINGLGTTTVMEQYVFSNDVKRLLELEGVTVVYAKTGNYMTSTNMAGISLTLLEITEDNWLDYLKKPTNAFAW</sequence>
<dbReference type="InterPro" id="IPR050861">
    <property type="entry name" value="Dihydroxyacetone_Kinase"/>
</dbReference>
<evidence type="ECO:0000259" key="2">
    <source>
        <dbReference type="PROSITE" id="PS51481"/>
    </source>
</evidence>
<dbReference type="AlphaFoldDB" id="A0A1J0A4E2"/>
<dbReference type="FunFam" id="3.40.50.10440:FF:000001">
    <property type="entry name" value="Dihydroxyacetone kinase, DhaK subunit"/>
    <property type="match status" value="1"/>
</dbReference>
<dbReference type="GO" id="GO:0019563">
    <property type="term" value="P:glycerol catabolic process"/>
    <property type="evidence" value="ECO:0007669"/>
    <property type="project" value="TreeGrafter"/>
</dbReference>
<reference evidence="3 4" key="1">
    <citation type="submission" date="2016-09" db="EMBL/GenBank/DDBJ databases">
        <title>Vagococcus teuberi sp. nov., isolated from the Malian artisanal sour milk fene.</title>
        <authorList>
            <person name="Wullschleger S."/>
            <person name="Seifert C."/>
            <person name="Baumgartner S."/>
            <person name="Lacroix C."/>
            <person name="Bonfoh B."/>
            <person name="Stevens M.J."/>
            <person name="Meile L."/>
        </authorList>
    </citation>
    <scope>NUCLEOTIDE SEQUENCE [LARGE SCALE GENOMIC DNA]</scope>
    <source>
        <strain evidence="3 4">DSM 21459</strain>
    </source>
</reference>
<evidence type="ECO:0000313" key="3">
    <source>
        <dbReference type="EMBL" id="APB30804.1"/>
    </source>
</evidence>
<dbReference type="Pfam" id="PF02733">
    <property type="entry name" value="Dak1"/>
    <property type="match status" value="1"/>
</dbReference>
<proteinExistence type="predicted"/>
<dbReference type="NCBIfam" id="TIGR02362">
    <property type="entry name" value="dhaK1b"/>
    <property type="match status" value="1"/>
</dbReference>
<dbReference type="GO" id="GO:0004371">
    <property type="term" value="F:glycerone kinase activity"/>
    <property type="evidence" value="ECO:0007669"/>
    <property type="project" value="UniProtKB-UniRule"/>
</dbReference>
<dbReference type="InterPro" id="IPR004006">
    <property type="entry name" value="DhaK_dom"/>
</dbReference>
<accession>A0A1J0A4E2</accession>
<dbReference type="SUPFAM" id="SSF82549">
    <property type="entry name" value="DAK1/DegV-like"/>
    <property type="match status" value="1"/>
</dbReference>
<dbReference type="EMBL" id="CP017267">
    <property type="protein sequence ID" value="APB30804.1"/>
    <property type="molecule type" value="Genomic_DNA"/>
</dbReference>